<reference evidence="7 8" key="1">
    <citation type="journal article" date="2023" name="BMC Biol.">
        <title>The compact genome of the sponge Oopsacas minuta (Hexactinellida) is lacking key metazoan core genes.</title>
        <authorList>
            <person name="Santini S."/>
            <person name="Schenkelaars Q."/>
            <person name="Jourda C."/>
            <person name="Duchesne M."/>
            <person name="Belahbib H."/>
            <person name="Rocher C."/>
            <person name="Selva M."/>
            <person name="Riesgo A."/>
            <person name="Vervoort M."/>
            <person name="Leys S.P."/>
            <person name="Kodjabachian L."/>
            <person name="Le Bivic A."/>
            <person name="Borchiellini C."/>
            <person name="Claverie J.M."/>
            <person name="Renard E."/>
        </authorList>
    </citation>
    <scope>NUCLEOTIDE SEQUENCE [LARGE SCALE GENOMIC DNA]</scope>
    <source>
        <strain evidence="7">SPO-2</strain>
    </source>
</reference>
<dbReference type="Gene3D" id="3.90.1750.10">
    <property type="entry name" value="Hect, E3 ligase catalytic domains"/>
    <property type="match status" value="1"/>
</dbReference>
<sequence length="1056" mass="121688">MTSKLTDNFAWPVGSSQTQFIKELQKNREQRNVSRNKGESIIKIQSAMRMRISNKRLFTSLRKEIDAFLVKDFKHLNALEIFRVCRKLVFIYNPAVDAERLLQMCHFILQSMDSNNKKVWYVGLALHRNYVTNFILQLNKLLVYSSDMLSMYKPSNSEHMFRIQAYLRFIFLFTDYKLWKISAKCSDGILNTLQELCLKLMLHLVNKGFYANLKRLLIAGLSPVNPDFSHTTLLAALGIKPIVSTGCNNIVIYGCVLHTLTIPALVQYACEIAPDAISLYKEIKIQEHILDMISGHKDSYKQLDLVGQLDTSQALNMLGNLVQLVHLCKVQSLAYVELYVRSVSRLVDYIRVNIDTKSKKYVTSRQWHPVLGWSDFSADSLSPSSVTRFSNQLRLLWHRDTLILLFQDYLGLDIHKEEIIKSQNAAERRNPIFRIASSLSKKPKLPSDKINQSILICHMYASILSTLSNFHREATISLSCDNNLCSHLWHLLRTLHTGDGLKTLLDCPLSDPLMDILQFFSECTSFCISIQDSKELYEDQLYFTLDELAQIANFLNRFLFNSISSICTSKMNNSTQLPPVLQSVHGLIMVLYERDCRKSFCKEDMWILKELKSSSFLRELEKGLHKATMILEYIPHAIPFEQRLKMFRRFVQNDRKALNYGDDIFSQPMTRIKVTRGMILEDGFNQLRTISPELIKAQISVRFFNAQGLEEPGIDQMGVFKEFLENLILQAFNPNMSLFKGGVNNQIYPSYLSFIHDNHLELFYFIGSMLGKAVYNGLIMELNFAPFVLRFLLQQTSVMYSLFDELPSFNQELSNSLSYIKHYEGDIEDLELYFSIQEDRMGQVVSHDLKQDGSQIKVNNENKISYVHLAATFYMHTQIRKQISSFCKGFHSIIDPTWLSCFSVPELQKLIAGDAQSFDISDLKRHTDYHGGYHSGHRVILWLWDILANEFDIEERGKFLKFVTSCSKPPLMGFGHLHPKFAIRCVELAEDDFRDDTVGNVLRGVFSIKRGKLSPERLPTASTCFNLLKLPCYDKKSTLKDKLRYAINSNAGFELS</sequence>
<dbReference type="Pfam" id="PF00632">
    <property type="entry name" value="HECT"/>
    <property type="match status" value="1"/>
</dbReference>
<organism evidence="7 8">
    <name type="scientific">Oopsacas minuta</name>
    <dbReference type="NCBI Taxonomy" id="111878"/>
    <lineage>
        <taxon>Eukaryota</taxon>
        <taxon>Metazoa</taxon>
        <taxon>Porifera</taxon>
        <taxon>Hexactinellida</taxon>
        <taxon>Hexasterophora</taxon>
        <taxon>Lyssacinosida</taxon>
        <taxon>Leucopsacidae</taxon>
        <taxon>Oopsacas</taxon>
    </lineage>
</organism>
<dbReference type="FunFam" id="3.30.2160.10:FF:000002">
    <property type="entry name" value="Putative Ubiquitin-protein ligase E3C"/>
    <property type="match status" value="1"/>
</dbReference>
<dbReference type="InterPro" id="IPR000569">
    <property type="entry name" value="HECT_dom"/>
</dbReference>
<dbReference type="EC" id="2.3.2.26" evidence="2"/>
<keyword evidence="3" id="KW-0808">Transferase</keyword>
<evidence type="ECO:0000256" key="1">
    <source>
        <dbReference type="ARBA" id="ARBA00000885"/>
    </source>
</evidence>
<feature type="domain" description="HECT" evidence="6">
    <location>
        <begin position="691"/>
        <end position="1056"/>
    </location>
</feature>
<dbReference type="GO" id="GO:0061630">
    <property type="term" value="F:ubiquitin protein ligase activity"/>
    <property type="evidence" value="ECO:0007669"/>
    <property type="project" value="UniProtKB-EC"/>
</dbReference>
<dbReference type="InterPro" id="IPR044611">
    <property type="entry name" value="E3A/B/C-like"/>
</dbReference>
<dbReference type="GO" id="GO:0006511">
    <property type="term" value="P:ubiquitin-dependent protein catabolic process"/>
    <property type="evidence" value="ECO:0007669"/>
    <property type="project" value="TreeGrafter"/>
</dbReference>
<dbReference type="AlphaFoldDB" id="A0AAV7JU44"/>
<evidence type="ECO:0000256" key="5">
    <source>
        <dbReference type="PROSITE-ProRule" id="PRU00104"/>
    </source>
</evidence>
<name>A0AAV7JU44_9METZ</name>
<comment type="catalytic activity">
    <reaction evidence="1">
        <text>S-ubiquitinyl-[E2 ubiquitin-conjugating enzyme]-L-cysteine + [acceptor protein]-L-lysine = [E2 ubiquitin-conjugating enzyme]-L-cysteine + N(6)-ubiquitinyl-[acceptor protein]-L-lysine.</text>
        <dbReference type="EC" id="2.3.2.26"/>
    </reaction>
</comment>
<dbReference type="Gene3D" id="3.30.2410.10">
    <property type="entry name" value="Hect, E3 ligase catalytic domain"/>
    <property type="match status" value="1"/>
</dbReference>
<evidence type="ECO:0000256" key="2">
    <source>
        <dbReference type="ARBA" id="ARBA00012485"/>
    </source>
</evidence>
<dbReference type="GO" id="GO:0000209">
    <property type="term" value="P:protein polyubiquitination"/>
    <property type="evidence" value="ECO:0007669"/>
    <property type="project" value="InterPro"/>
</dbReference>
<dbReference type="SMART" id="SM00119">
    <property type="entry name" value="HECTc"/>
    <property type="match status" value="1"/>
</dbReference>
<accession>A0AAV7JU44</accession>
<evidence type="ECO:0000259" key="6">
    <source>
        <dbReference type="PROSITE" id="PS50237"/>
    </source>
</evidence>
<proteinExistence type="predicted"/>
<dbReference type="Proteomes" id="UP001165289">
    <property type="component" value="Unassembled WGS sequence"/>
</dbReference>
<dbReference type="EMBL" id="JAKMXF010000300">
    <property type="protein sequence ID" value="KAI6652069.1"/>
    <property type="molecule type" value="Genomic_DNA"/>
</dbReference>
<dbReference type="InterPro" id="IPR035983">
    <property type="entry name" value="Hect_E3_ubiquitin_ligase"/>
</dbReference>
<dbReference type="CDD" id="cd00078">
    <property type="entry name" value="HECTc"/>
    <property type="match status" value="1"/>
</dbReference>
<evidence type="ECO:0000256" key="3">
    <source>
        <dbReference type="ARBA" id="ARBA00022679"/>
    </source>
</evidence>
<evidence type="ECO:0000256" key="4">
    <source>
        <dbReference type="ARBA" id="ARBA00022786"/>
    </source>
</evidence>
<keyword evidence="7" id="KW-0436">Ligase</keyword>
<comment type="caution">
    <text evidence="7">The sequence shown here is derived from an EMBL/GenBank/DDBJ whole genome shotgun (WGS) entry which is preliminary data.</text>
</comment>
<keyword evidence="4 5" id="KW-0833">Ubl conjugation pathway</keyword>
<feature type="active site" description="Glycyl thioester intermediate" evidence="5">
    <location>
        <position position="1024"/>
    </location>
</feature>
<dbReference type="PANTHER" id="PTHR45700:SF3">
    <property type="entry name" value="UBIQUITIN-PROTEIN LIGASE E3B"/>
    <property type="match status" value="1"/>
</dbReference>
<dbReference type="GO" id="GO:0016874">
    <property type="term" value="F:ligase activity"/>
    <property type="evidence" value="ECO:0007669"/>
    <property type="project" value="UniProtKB-KW"/>
</dbReference>
<dbReference type="PANTHER" id="PTHR45700">
    <property type="entry name" value="UBIQUITIN-PROTEIN LIGASE E3C"/>
    <property type="match status" value="1"/>
</dbReference>
<gene>
    <name evidence="7" type="ORF">LOD99_4614</name>
</gene>
<protein>
    <recommendedName>
        <fullName evidence="2">HECT-type E3 ubiquitin transferase</fullName>
        <ecNumber evidence="2">2.3.2.26</ecNumber>
    </recommendedName>
</protein>
<evidence type="ECO:0000313" key="8">
    <source>
        <dbReference type="Proteomes" id="UP001165289"/>
    </source>
</evidence>
<dbReference type="Gene3D" id="3.30.2160.10">
    <property type="entry name" value="Hect, E3 ligase catalytic domain"/>
    <property type="match status" value="1"/>
</dbReference>
<keyword evidence="8" id="KW-1185">Reference proteome</keyword>
<dbReference type="SUPFAM" id="SSF56204">
    <property type="entry name" value="Hect, E3 ligase catalytic domain"/>
    <property type="match status" value="1"/>
</dbReference>
<evidence type="ECO:0000313" key="7">
    <source>
        <dbReference type="EMBL" id="KAI6652069.1"/>
    </source>
</evidence>
<dbReference type="PROSITE" id="PS50237">
    <property type="entry name" value="HECT"/>
    <property type="match status" value="1"/>
</dbReference>